<proteinExistence type="inferred from homology"/>
<evidence type="ECO:0000256" key="5">
    <source>
        <dbReference type="ARBA" id="ARBA00023002"/>
    </source>
</evidence>
<organism evidence="8 9">
    <name type="scientific">Agrobacterium larrymoorei</name>
    <dbReference type="NCBI Taxonomy" id="160699"/>
    <lineage>
        <taxon>Bacteria</taxon>
        <taxon>Pseudomonadati</taxon>
        <taxon>Pseudomonadota</taxon>
        <taxon>Alphaproteobacteria</taxon>
        <taxon>Hyphomicrobiales</taxon>
        <taxon>Rhizobiaceae</taxon>
        <taxon>Rhizobium/Agrobacterium group</taxon>
        <taxon>Agrobacterium</taxon>
    </lineage>
</organism>
<dbReference type="GO" id="GO:0016614">
    <property type="term" value="F:oxidoreductase activity, acting on CH-OH group of donors"/>
    <property type="evidence" value="ECO:0007669"/>
    <property type="project" value="InterPro"/>
</dbReference>
<accession>A0AAF0HDG4</accession>
<evidence type="ECO:0000259" key="6">
    <source>
        <dbReference type="Pfam" id="PF00732"/>
    </source>
</evidence>
<geneLocation type="plasmid" evidence="8 9">
    <name>pAlCFBP5477</name>
</geneLocation>
<evidence type="ECO:0000256" key="1">
    <source>
        <dbReference type="ARBA" id="ARBA00001974"/>
    </source>
</evidence>
<dbReference type="RefSeq" id="WP_137395818.1">
    <property type="nucleotide sequence ID" value="NZ_CP124735.1"/>
</dbReference>
<evidence type="ECO:0000256" key="3">
    <source>
        <dbReference type="ARBA" id="ARBA00022630"/>
    </source>
</evidence>
<dbReference type="AlphaFoldDB" id="A0AAF0HDG4"/>
<dbReference type="InterPro" id="IPR036188">
    <property type="entry name" value="FAD/NAD-bd_sf"/>
</dbReference>
<keyword evidence="4" id="KW-0274">FAD</keyword>
<dbReference type="PANTHER" id="PTHR42784:SF1">
    <property type="entry name" value="PYRANOSE 2-OXIDASE"/>
    <property type="match status" value="1"/>
</dbReference>
<name>A0AAF0HDG4_9HYPH</name>
<dbReference type="Pfam" id="PF05199">
    <property type="entry name" value="GMC_oxred_C"/>
    <property type="match status" value="1"/>
</dbReference>
<evidence type="ECO:0000256" key="4">
    <source>
        <dbReference type="ARBA" id="ARBA00022827"/>
    </source>
</evidence>
<dbReference type="InterPro" id="IPR007867">
    <property type="entry name" value="GMC_OxRtase_C"/>
</dbReference>
<dbReference type="PANTHER" id="PTHR42784">
    <property type="entry name" value="PYRANOSE 2-OXIDASE"/>
    <property type="match status" value="1"/>
</dbReference>
<dbReference type="Pfam" id="PF13450">
    <property type="entry name" value="NAD_binding_8"/>
    <property type="match status" value="1"/>
</dbReference>
<dbReference type="Pfam" id="PF00732">
    <property type="entry name" value="GMC_oxred_N"/>
    <property type="match status" value="1"/>
</dbReference>
<dbReference type="Gene3D" id="3.50.50.60">
    <property type="entry name" value="FAD/NAD(P)-binding domain"/>
    <property type="match status" value="2"/>
</dbReference>
<reference evidence="8" key="1">
    <citation type="submission" date="2023-05" db="EMBL/GenBank/DDBJ databases">
        <title>Complete genome sequence of Agrobacterium larrymoorei CFBP5477.</title>
        <authorList>
            <person name="Yen H.-C."/>
            <person name="Chou L."/>
            <person name="Lin Y.-C."/>
            <person name="Lai E.-M."/>
            <person name="Kuo C.-H."/>
        </authorList>
    </citation>
    <scope>NUCLEOTIDE SEQUENCE</scope>
    <source>
        <strain evidence="8">CFBP5477</strain>
        <plasmid evidence="8">pAlCFBP5477</plasmid>
    </source>
</reference>
<evidence type="ECO:0000313" key="9">
    <source>
        <dbReference type="Proteomes" id="UP000298664"/>
    </source>
</evidence>
<dbReference type="Proteomes" id="UP000298664">
    <property type="component" value="Plasmid pAlCFBP5477"/>
</dbReference>
<gene>
    <name evidence="8" type="ORF">CFBP5477_021685</name>
</gene>
<evidence type="ECO:0000256" key="2">
    <source>
        <dbReference type="ARBA" id="ARBA00010790"/>
    </source>
</evidence>
<comment type="similarity">
    <text evidence="2">Belongs to the GMC oxidoreductase family.</text>
</comment>
<keyword evidence="5" id="KW-0560">Oxidoreductase</keyword>
<evidence type="ECO:0000313" key="8">
    <source>
        <dbReference type="EMBL" id="WHA44033.1"/>
    </source>
</evidence>
<dbReference type="EMBL" id="CP124735">
    <property type="protein sequence ID" value="WHA44033.1"/>
    <property type="molecule type" value="Genomic_DNA"/>
</dbReference>
<feature type="domain" description="Glucose-methanol-choline oxidoreductase C-terminal" evidence="7">
    <location>
        <begin position="449"/>
        <end position="581"/>
    </location>
</feature>
<dbReference type="InterPro" id="IPR051473">
    <property type="entry name" value="P2Ox-like"/>
</dbReference>
<sequence>MSSTFYDVVIVGAGIAGALISKRLTAKGMKVLLLEAGTTTALNGEGYQQHLDTFYQANGKGAEAPWPPTKAAPQPDTADLRTGTGYFVQRGPDLYGSSYTRLAGGSTLHFLGVSLRMLPEDFRMKSLHGISRDWPLRYEDLEPYYSQAEHEIGVSANADEQSYLGISFAEGYDYPMERVPLSYSDEFLGGSVNGLNVKLEEESFKVRIRSYPAARNSLPRGTYKPIGMSGNAFQGGSGEAYLGQRCEGNTACIPICPVQAKYNAGKTLSQCLPEHFTLQAQSVASRVIFDHATGAVQGIEYKRYESAGQASYQTHVAHGRYYVLAAHAVENAKLMLASGVNGPNDSMGRTLMDHPTLYAWGLAPKAIGAYRGPQSTSGVEDFRGGGFRARHAAFRFDVGNDGWRAATGAPDSLVAQAVKEGRHGHDLRQHLEAHLRRQLRLSIAVEQLPSRQNRVTINPKFVDALGNARPVIDYRIEDYTLEGMVAASEVAGKIFHAAGVEDFTDKTPSNWFPSVTHKDRTFHYHGMGHFAGTHAMGSDRTRSVVDRDQRCWEHPNLFMVGSGSFPTMGTSNPTLTLAALALRTADELLLTFRQAA</sequence>
<dbReference type="InterPro" id="IPR000172">
    <property type="entry name" value="GMC_OxRdtase_N"/>
</dbReference>
<dbReference type="GO" id="GO:0050660">
    <property type="term" value="F:flavin adenine dinucleotide binding"/>
    <property type="evidence" value="ECO:0007669"/>
    <property type="project" value="InterPro"/>
</dbReference>
<evidence type="ECO:0000259" key="7">
    <source>
        <dbReference type="Pfam" id="PF05199"/>
    </source>
</evidence>
<dbReference type="SUPFAM" id="SSF51905">
    <property type="entry name" value="FAD/NAD(P)-binding domain"/>
    <property type="match status" value="1"/>
</dbReference>
<keyword evidence="3" id="KW-0285">Flavoprotein</keyword>
<keyword evidence="8" id="KW-0614">Plasmid</keyword>
<protein>
    <submittedName>
        <fullName evidence="8">GMC family oxidoreductase</fullName>
    </submittedName>
</protein>
<comment type="cofactor">
    <cofactor evidence="1">
        <name>FAD</name>
        <dbReference type="ChEBI" id="CHEBI:57692"/>
    </cofactor>
</comment>
<feature type="domain" description="Glucose-methanol-choline oxidoreductase N-terminal" evidence="6">
    <location>
        <begin position="251"/>
        <end position="355"/>
    </location>
</feature>